<keyword evidence="1" id="KW-1133">Transmembrane helix</keyword>
<evidence type="ECO:0000256" key="1">
    <source>
        <dbReference type="SAM" id="Phobius"/>
    </source>
</evidence>
<sequence>MGKVLWSEDGEQFDKIHSGCMSGIFHALDYQYWHSKILPHKKHQTLHKHAKRKPKIISYFIYIYIYIYIYICNRRRKRISDDQDPFEVLKLLESETSHILVCMCVCVCSSTKLQISLFLVDRSNTKTSSTEKRSLTSRIKALVSEEDTFNKNDKEQDPEFVPSPKLQRTYSIHHLETNEWVHPIIFFPEDVDNDEFYECEKESHVTDPEKNKDHGDILDILKVNKDRFLSILQDGSKDSNTNAKLTKSGSFPGGRRFLKPTKLKDKLNDLFTTSKTKNWLDSLSKNAHDDLRSNNVKSLRRISSFNESSSSRYSQFFDFSKEATLRPSRSFKLASGSENILSEQARSFFRRNRSLPHINQDYFFLRSGSQSERNLVSFPIRTDKCEGVNSTEDCEFLDEVVDKSDDFSESEHITEDNTHLSSVIVPECCPQEEEVQSEFQILEGLDSKNNSKSSMRHYHDDNDFTYVKQILERSGFIKNGFHQTWYSSNQPLNPFVFQEIESRYFHDPQCFEEEFNELSRHLLIFDLVDDVLLNLYEKSSPYYPKALSSSCHVRPAPTGPQVLDEVWKRVNLWLELKPSMKECLDDIVSRDLGVDDGWMNLQLDCEYVGLELEDLILDELLEEMLLEFS</sequence>
<dbReference type="InterPro" id="IPR044257">
    <property type="entry name" value="TRM32-like"/>
</dbReference>
<organism evidence="3 4">
    <name type="scientific">Centaurea solstitialis</name>
    <name type="common">yellow star-thistle</name>
    <dbReference type="NCBI Taxonomy" id="347529"/>
    <lineage>
        <taxon>Eukaryota</taxon>
        <taxon>Viridiplantae</taxon>
        <taxon>Streptophyta</taxon>
        <taxon>Embryophyta</taxon>
        <taxon>Tracheophyta</taxon>
        <taxon>Spermatophyta</taxon>
        <taxon>Magnoliopsida</taxon>
        <taxon>eudicotyledons</taxon>
        <taxon>Gunneridae</taxon>
        <taxon>Pentapetalae</taxon>
        <taxon>asterids</taxon>
        <taxon>campanulids</taxon>
        <taxon>Asterales</taxon>
        <taxon>Asteraceae</taxon>
        <taxon>Carduoideae</taxon>
        <taxon>Cardueae</taxon>
        <taxon>Centaureinae</taxon>
        <taxon>Centaurea</taxon>
    </lineage>
</organism>
<dbReference type="EMBL" id="JARYMX010000001">
    <property type="protein sequence ID" value="KAJ9565345.1"/>
    <property type="molecule type" value="Genomic_DNA"/>
</dbReference>
<dbReference type="Pfam" id="PF14309">
    <property type="entry name" value="DUF4378"/>
    <property type="match status" value="1"/>
</dbReference>
<reference evidence="3" key="1">
    <citation type="submission" date="2023-03" db="EMBL/GenBank/DDBJ databases">
        <title>Chromosome-scale reference genome and RAD-based genetic map of yellow starthistle (Centaurea solstitialis) reveal putative structural variation and QTLs associated with invader traits.</title>
        <authorList>
            <person name="Reatini B."/>
            <person name="Cang F.A."/>
            <person name="Jiang Q."/>
            <person name="Mckibben M.T.W."/>
            <person name="Barker M.S."/>
            <person name="Rieseberg L.H."/>
            <person name="Dlugosch K.M."/>
        </authorList>
    </citation>
    <scope>NUCLEOTIDE SEQUENCE</scope>
    <source>
        <strain evidence="3">CAN-66</strain>
        <tissue evidence="3">Leaf</tissue>
    </source>
</reference>
<proteinExistence type="predicted"/>
<protein>
    <recommendedName>
        <fullName evidence="2">DUF4378 domain-containing protein</fullName>
    </recommendedName>
</protein>
<name>A0AA38U2G8_9ASTR</name>
<evidence type="ECO:0000313" key="4">
    <source>
        <dbReference type="Proteomes" id="UP001172457"/>
    </source>
</evidence>
<evidence type="ECO:0000259" key="2">
    <source>
        <dbReference type="Pfam" id="PF14309"/>
    </source>
</evidence>
<keyword evidence="1" id="KW-0812">Transmembrane</keyword>
<dbReference type="Proteomes" id="UP001172457">
    <property type="component" value="Chromosome 1"/>
</dbReference>
<feature type="transmembrane region" description="Helical" evidence="1">
    <location>
        <begin position="56"/>
        <end position="71"/>
    </location>
</feature>
<evidence type="ECO:0000313" key="3">
    <source>
        <dbReference type="EMBL" id="KAJ9565345.1"/>
    </source>
</evidence>
<comment type="caution">
    <text evidence="3">The sequence shown here is derived from an EMBL/GenBank/DDBJ whole genome shotgun (WGS) entry which is preliminary data.</text>
</comment>
<dbReference type="PANTHER" id="PTHR47071">
    <property type="entry name" value="PROTEIN TRM32"/>
    <property type="match status" value="1"/>
</dbReference>
<dbReference type="PANTHER" id="PTHR47071:SF2">
    <property type="entry name" value="PROTEIN TRM32"/>
    <property type="match status" value="1"/>
</dbReference>
<accession>A0AA38U2G8</accession>
<keyword evidence="4" id="KW-1185">Reference proteome</keyword>
<gene>
    <name evidence="3" type="ORF">OSB04_001311</name>
</gene>
<keyword evidence="1" id="KW-0472">Membrane</keyword>
<feature type="domain" description="DUF4378" evidence="2">
    <location>
        <begin position="463"/>
        <end position="623"/>
    </location>
</feature>
<dbReference type="AlphaFoldDB" id="A0AA38U2G8"/>
<dbReference type="InterPro" id="IPR025486">
    <property type="entry name" value="DUF4378"/>
</dbReference>